<dbReference type="EMBL" id="JAAIYP010000038">
    <property type="protein sequence ID" value="NFV80956.1"/>
    <property type="molecule type" value="Genomic_DNA"/>
</dbReference>
<dbReference type="Proteomes" id="UP000480684">
    <property type="component" value="Unassembled WGS sequence"/>
</dbReference>
<protein>
    <submittedName>
        <fullName evidence="1">Uncharacterized protein</fullName>
    </submittedName>
</protein>
<evidence type="ECO:0000313" key="1">
    <source>
        <dbReference type="EMBL" id="NFV80956.1"/>
    </source>
</evidence>
<dbReference type="AlphaFoldDB" id="A0A7C9QWH1"/>
<comment type="caution">
    <text evidence="1">The sequence shown here is derived from an EMBL/GenBank/DDBJ whole genome shotgun (WGS) entry which is preliminary data.</text>
</comment>
<keyword evidence="2" id="KW-1185">Reference proteome</keyword>
<organism evidence="1 2">
    <name type="scientific">Magnetospirillum aberrantis SpK</name>
    <dbReference type="NCBI Taxonomy" id="908842"/>
    <lineage>
        <taxon>Bacteria</taxon>
        <taxon>Pseudomonadati</taxon>
        <taxon>Pseudomonadota</taxon>
        <taxon>Alphaproteobacteria</taxon>
        <taxon>Rhodospirillales</taxon>
        <taxon>Rhodospirillaceae</taxon>
        <taxon>Magnetospirillum</taxon>
    </lineage>
</organism>
<name>A0A7C9QWH1_9PROT</name>
<evidence type="ECO:0000313" key="2">
    <source>
        <dbReference type="Proteomes" id="UP000480684"/>
    </source>
</evidence>
<accession>A0A7C9QWH1</accession>
<proteinExistence type="predicted"/>
<reference evidence="1 2" key="1">
    <citation type="submission" date="2020-02" db="EMBL/GenBank/DDBJ databases">
        <authorList>
            <person name="Dziuba M."/>
            <person name="Kuznetsov B."/>
            <person name="Mardanov A."/>
            <person name="Ravin N."/>
            <person name="Grouzdev D."/>
        </authorList>
    </citation>
    <scope>NUCLEOTIDE SEQUENCE [LARGE SCALE GENOMIC DNA]</scope>
    <source>
        <strain evidence="1 2">SpK</strain>
    </source>
</reference>
<sequence>MMMSLFQAWQQCPRMSSYEVKARLDSQFSTGLSCGYLGGKGIRVMLSGTGQVGCEVPSGLVKHTVREGHRDYVYAIKADILG</sequence>
<gene>
    <name evidence="1" type="ORF">G4223_12630</name>
</gene>